<dbReference type="InterPro" id="IPR026030">
    <property type="entry name" value="Pur-cyt_permease_Fcy2/21/22"/>
</dbReference>
<dbReference type="GO" id="GO:0005886">
    <property type="term" value="C:plasma membrane"/>
    <property type="evidence" value="ECO:0007669"/>
    <property type="project" value="TreeGrafter"/>
</dbReference>
<feature type="transmembrane region" description="Helical" evidence="9">
    <location>
        <begin position="303"/>
        <end position="323"/>
    </location>
</feature>
<reference evidence="10 11" key="1">
    <citation type="journal article" date="2018" name="Mycol. Prog.">
        <title>Coniella lustricola, a new species from submerged detritus.</title>
        <authorList>
            <person name="Raudabaugh D.B."/>
            <person name="Iturriaga T."/>
            <person name="Carver A."/>
            <person name="Mondo S."/>
            <person name="Pangilinan J."/>
            <person name="Lipzen A."/>
            <person name="He G."/>
            <person name="Amirebrahimi M."/>
            <person name="Grigoriev I.V."/>
            <person name="Miller A.N."/>
        </authorList>
    </citation>
    <scope>NUCLEOTIDE SEQUENCE [LARGE SCALE GENOMIC DNA]</scope>
    <source>
        <strain evidence="10 11">B22-T-1</strain>
    </source>
</reference>
<dbReference type="STRING" id="2025994.A0A2T3AFN4"/>
<keyword evidence="11" id="KW-1185">Reference proteome</keyword>
<dbReference type="AlphaFoldDB" id="A0A2T3AFN4"/>
<name>A0A2T3AFN4_9PEZI</name>
<dbReference type="GO" id="GO:0015851">
    <property type="term" value="P:nucleobase transport"/>
    <property type="evidence" value="ECO:0007669"/>
    <property type="project" value="UniProtKB-ARBA"/>
</dbReference>
<keyword evidence="6 9" id="KW-1133">Transmembrane helix</keyword>
<evidence type="ECO:0000256" key="9">
    <source>
        <dbReference type="SAM" id="Phobius"/>
    </source>
</evidence>
<dbReference type="InterPro" id="IPR001248">
    <property type="entry name" value="Pur-cyt_permease"/>
</dbReference>
<dbReference type="Pfam" id="PF02133">
    <property type="entry name" value="Transp_cyt_pur"/>
    <property type="match status" value="1"/>
</dbReference>
<evidence type="ECO:0000256" key="8">
    <source>
        <dbReference type="PIRNR" id="PIRNR002744"/>
    </source>
</evidence>
<evidence type="ECO:0000256" key="6">
    <source>
        <dbReference type="ARBA" id="ARBA00022989"/>
    </source>
</evidence>
<feature type="transmembrane region" description="Helical" evidence="9">
    <location>
        <begin position="93"/>
        <end position="116"/>
    </location>
</feature>
<evidence type="ECO:0000256" key="7">
    <source>
        <dbReference type="ARBA" id="ARBA00023136"/>
    </source>
</evidence>
<dbReference type="FunFam" id="1.10.4160.10:FF:000002">
    <property type="entry name" value="Purine-cytosine permease fcyB"/>
    <property type="match status" value="1"/>
</dbReference>
<dbReference type="Gene3D" id="1.10.4160.10">
    <property type="entry name" value="Hydantoin permease"/>
    <property type="match status" value="1"/>
</dbReference>
<gene>
    <name evidence="10" type="ORF">BD289DRAFT_451308</name>
</gene>
<sequence>MTVSGFAIGVLAQPVFNLDFVATALTIVFINLVGTLPVCFFSTFGPRFGLRQMIVSRFFFGYYGVKLTCICWSSVNVVVGAQLLAAIKPEAQLPGWAGILIISLGTLLITVFGYRLVHAYERWSWMPVFVIFLITAGVFGRSGDFNAVLSSPSGSSGAGSILSFSASVFGFATGWTSMAADYTVYQPEKTSKHRVFWWTFGGLFLPLVFTQLLGAAIMTAAVPTTAMGGLGHENTNVYIVAYSSSGIGGILAVVLVTHLGPLGQFCLAMLALSIIANNCPNIYSVALSIQVLAKSTQRVPRFVWTFLATCACVAISVPGYSRFERWLENFMLLTGYWLAIYEGVALTEHFFFRVWRGYGYDVHDHDDPDRLPPGMAAVSAFVVGVVGAVLGMAQSWWTGPVGRQAGGEAGGDVGFEMAFGMIPSLVPLFIV</sequence>
<evidence type="ECO:0000256" key="3">
    <source>
        <dbReference type="ARBA" id="ARBA00022448"/>
    </source>
</evidence>
<organism evidence="10 11">
    <name type="scientific">Coniella lustricola</name>
    <dbReference type="NCBI Taxonomy" id="2025994"/>
    <lineage>
        <taxon>Eukaryota</taxon>
        <taxon>Fungi</taxon>
        <taxon>Dikarya</taxon>
        <taxon>Ascomycota</taxon>
        <taxon>Pezizomycotina</taxon>
        <taxon>Sordariomycetes</taxon>
        <taxon>Sordariomycetidae</taxon>
        <taxon>Diaporthales</taxon>
        <taxon>Schizoparmaceae</taxon>
        <taxon>Coniella</taxon>
    </lineage>
</organism>
<keyword evidence="7 8" id="KW-0472">Membrane</keyword>
<feature type="transmembrane region" description="Helical" evidence="9">
    <location>
        <begin position="237"/>
        <end position="258"/>
    </location>
</feature>
<feature type="transmembrane region" description="Helical" evidence="9">
    <location>
        <begin position="161"/>
        <end position="183"/>
    </location>
</feature>
<dbReference type="GO" id="GO:0022857">
    <property type="term" value="F:transmembrane transporter activity"/>
    <property type="evidence" value="ECO:0007669"/>
    <property type="project" value="InterPro"/>
</dbReference>
<feature type="transmembrane region" description="Helical" evidence="9">
    <location>
        <begin position="195"/>
        <end position="217"/>
    </location>
</feature>
<feature type="transmembrane region" description="Helical" evidence="9">
    <location>
        <begin position="335"/>
        <end position="355"/>
    </location>
</feature>
<dbReference type="FunCoup" id="A0A2T3AFN4">
    <property type="interactions" value="26"/>
</dbReference>
<feature type="transmembrane region" description="Helical" evidence="9">
    <location>
        <begin position="123"/>
        <end position="141"/>
    </location>
</feature>
<dbReference type="GO" id="GO:0000329">
    <property type="term" value="C:fungal-type vacuole membrane"/>
    <property type="evidence" value="ECO:0007669"/>
    <property type="project" value="TreeGrafter"/>
</dbReference>
<dbReference type="PANTHER" id="PTHR31806:SF1">
    <property type="entry name" value="PURINE-CYTOSINE PERMEASE FCY2-RELATED"/>
    <property type="match status" value="1"/>
</dbReference>
<keyword evidence="5 9" id="KW-0812">Transmembrane</keyword>
<keyword evidence="3 8" id="KW-0813">Transport</keyword>
<dbReference type="Proteomes" id="UP000241462">
    <property type="component" value="Unassembled WGS sequence"/>
</dbReference>
<feature type="transmembrane region" description="Helical" evidence="9">
    <location>
        <begin position="65"/>
        <end position="87"/>
    </location>
</feature>
<feature type="transmembrane region" description="Helical" evidence="9">
    <location>
        <begin position="375"/>
        <end position="393"/>
    </location>
</feature>
<dbReference type="OrthoDB" id="2116389at2759"/>
<evidence type="ECO:0000256" key="5">
    <source>
        <dbReference type="ARBA" id="ARBA00022692"/>
    </source>
</evidence>
<comment type="subcellular location">
    <subcellularLocation>
        <location evidence="1">Membrane</location>
        <topology evidence="1">Multi-pass membrane protein</topology>
    </subcellularLocation>
</comment>
<dbReference type="PANTHER" id="PTHR31806">
    <property type="entry name" value="PURINE-CYTOSINE PERMEASE FCY2-RELATED"/>
    <property type="match status" value="1"/>
</dbReference>
<evidence type="ECO:0000256" key="1">
    <source>
        <dbReference type="ARBA" id="ARBA00004141"/>
    </source>
</evidence>
<dbReference type="InParanoid" id="A0A2T3AFN4"/>
<keyword evidence="4" id="KW-0597">Phosphoprotein</keyword>
<accession>A0A2T3AFN4</accession>
<evidence type="ECO:0000313" key="11">
    <source>
        <dbReference type="Proteomes" id="UP000241462"/>
    </source>
</evidence>
<comment type="similarity">
    <text evidence="2 8">Belongs to the purine-cytosine permease (2.A.39) family.</text>
</comment>
<evidence type="ECO:0000313" key="10">
    <source>
        <dbReference type="EMBL" id="PSR94537.1"/>
    </source>
</evidence>
<feature type="transmembrane region" description="Helical" evidence="9">
    <location>
        <begin position="265"/>
        <end position="283"/>
    </location>
</feature>
<evidence type="ECO:0000256" key="4">
    <source>
        <dbReference type="ARBA" id="ARBA00022553"/>
    </source>
</evidence>
<feature type="transmembrane region" description="Helical" evidence="9">
    <location>
        <begin position="20"/>
        <end position="44"/>
    </location>
</feature>
<dbReference type="PIRSF" id="PIRSF002744">
    <property type="entry name" value="Pur-cyt_permease"/>
    <property type="match status" value="1"/>
</dbReference>
<proteinExistence type="inferred from homology"/>
<dbReference type="EMBL" id="KZ678397">
    <property type="protein sequence ID" value="PSR94537.1"/>
    <property type="molecule type" value="Genomic_DNA"/>
</dbReference>
<evidence type="ECO:0000256" key="2">
    <source>
        <dbReference type="ARBA" id="ARBA00008974"/>
    </source>
</evidence>
<protein>
    <submittedName>
        <fullName evidence="10">Purine-cytosine permease FCY21</fullName>
    </submittedName>
</protein>